<dbReference type="PANTHER" id="PTHR13090">
    <property type="entry name" value="ARGININE-HYDROXYLASE NDUFAF5, MITOCHONDRIAL"/>
    <property type="match status" value="1"/>
</dbReference>
<evidence type="ECO:0000256" key="3">
    <source>
        <dbReference type="ARBA" id="ARBA00012327"/>
    </source>
</evidence>
<dbReference type="EC" id="2.1.1.197" evidence="3 8"/>
<dbReference type="PANTHER" id="PTHR13090:SF1">
    <property type="entry name" value="ARGININE-HYDROXYLASE NDUFAF5, MITOCHONDRIAL"/>
    <property type="match status" value="1"/>
</dbReference>
<gene>
    <name evidence="8" type="primary">bioC</name>
    <name evidence="10" type="ORF">A1507_18500</name>
</gene>
<comment type="function">
    <text evidence="8">Converts the free carboxyl group of a malonyl-thioester to its methyl ester by transfer of a methyl group from S-adenosyl-L-methionine (SAM). It allows to synthesize pimeloyl-ACP via the fatty acid synthetic pathway.</text>
</comment>
<evidence type="ECO:0000256" key="8">
    <source>
        <dbReference type="HAMAP-Rule" id="MF_00835"/>
    </source>
</evidence>
<feature type="domain" description="Methyltransferase type 11" evidence="9">
    <location>
        <begin position="51"/>
        <end position="143"/>
    </location>
</feature>
<comment type="similarity">
    <text evidence="8">Belongs to the methyltransferase superfamily.</text>
</comment>
<dbReference type="RefSeq" id="WP_064041711.1">
    <property type="nucleotide sequence ID" value="NZ_LUUJ01000105.1"/>
</dbReference>
<evidence type="ECO:0000256" key="4">
    <source>
        <dbReference type="ARBA" id="ARBA00022603"/>
    </source>
</evidence>
<dbReference type="GO" id="GO:0102130">
    <property type="term" value="F:malonyl-CoA methyltransferase activity"/>
    <property type="evidence" value="ECO:0007669"/>
    <property type="project" value="UniProtKB-EC"/>
</dbReference>
<evidence type="ECO:0000256" key="7">
    <source>
        <dbReference type="ARBA" id="ARBA00022756"/>
    </source>
</evidence>
<dbReference type="GO" id="GO:0009102">
    <property type="term" value="P:biotin biosynthetic process"/>
    <property type="evidence" value="ECO:0007669"/>
    <property type="project" value="UniProtKB-UniRule"/>
</dbReference>
<evidence type="ECO:0000256" key="1">
    <source>
        <dbReference type="ARBA" id="ARBA00000852"/>
    </source>
</evidence>
<dbReference type="UniPathway" id="UPA00078"/>
<comment type="catalytic activity">
    <reaction evidence="1 8">
        <text>malonyl-[ACP] + S-adenosyl-L-methionine = malonyl-[ACP] methyl ester + S-adenosyl-L-homocysteine</text>
        <dbReference type="Rhea" id="RHEA:17105"/>
        <dbReference type="Rhea" id="RHEA-COMP:9623"/>
        <dbReference type="Rhea" id="RHEA-COMP:9954"/>
        <dbReference type="ChEBI" id="CHEBI:57856"/>
        <dbReference type="ChEBI" id="CHEBI:59789"/>
        <dbReference type="ChEBI" id="CHEBI:78449"/>
        <dbReference type="ChEBI" id="CHEBI:78845"/>
        <dbReference type="EC" id="2.1.1.197"/>
    </reaction>
</comment>
<dbReference type="GO" id="GO:0032259">
    <property type="term" value="P:methylation"/>
    <property type="evidence" value="ECO:0007669"/>
    <property type="project" value="UniProtKB-KW"/>
</dbReference>
<keyword evidence="7 8" id="KW-0093">Biotin biosynthesis</keyword>
<evidence type="ECO:0000313" key="10">
    <source>
        <dbReference type="EMBL" id="OAI12920.1"/>
    </source>
</evidence>
<evidence type="ECO:0000256" key="6">
    <source>
        <dbReference type="ARBA" id="ARBA00022691"/>
    </source>
</evidence>
<accession>A0A177N712</accession>
<dbReference type="InterPro" id="IPR011814">
    <property type="entry name" value="BioC"/>
</dbReference>
<dbReference type="EMBL" id="LUUJ01000105">
    <property type="protein sequence ID" value="OAI12920.1"/>
    <property type="molecule type" value="Genomic_DNA"/>
</dbReference>
<evidence type="ECO:0000256" key="2">
    <source>
        <dbReference type="ARBA" id="ARBA00004746"/>
    </source>
</evidence>
<dbReference type="Gene3D" id="3.40.50.150">
    <property type="entry name" value="Vaccinia Virus protein VP39"/>
    <property type="match status" value="1"/>
</dbReference>
<comment type="pathway">
    <text evidence="2 8">Cofactor biosynthesis; biotin biosynthesis.</text>
</comment>
<keyword evidence="4 8" id="KW-0489">Methyltransferase</keyword>
<organism evidence="10 11">
    <name type="scientific">Methylomonas koyamae</name>
    <dbReference type="NCBI Taxonomy" id="702114"/>
    <lineage>
        <taxon>Bacteria</taxon>
        <taxon>Pseudomonadati</taxon>
        <taxon>Pseudomonadota</taxon>
        <taxon>Gammaproteobacteria</taxon>
        <taxon>Methylococcales</taxon>
        <taxon>Methylococcaceae</taxon>
        <taxon>Methylomonas</taxon>
    </lineage>
</organism>
<keyword evidence="5 8" id="KW-0808">Transferase</keyword>
<dbReference type="InterPro" id="IPR013216">
    <property type="entry name" value="Methyltransf_11"/>
</dbReference>
<dbReference type="AlphaFoldDB" id="A0A177N712"/>
<protein>
    <recommendedName>
        <fullName evidence="3 8">Malonyl-[acyl-carrier protein] O-methyltransferase</fullName>
        <shortName evidence="8">Malonyl-ACP O-methyltransferase</shortName>
        <ecNumber evidence="3 8">2.1.1.197</ecNumber>
    </recommendedName>
    <alternativeName>
        <fullName evidence="8">Biotin synthesis protein BioC</fullName>
    </alternativeName>
</protein>
<dbReference type="InterPro" id="IPR029063">
    <property type="entry name" value="SAM-dependent_MTases_sf"/>
</dbReference>
<name>A0A177N712_9GAMM</name>
<proteinExistence type="inferred from homology"/>
<comment type="caution">
    <text evidence="10">The sequence shown here is derived from an EMBL/GenBank/DDBJ whole genome shotgun (WGS) entry which is preliminary data.</text>
</comment>
<evidence type="ECO:0000259" key="9">
    <source>
        <dbReference type="Pfam" id="PF08241"/>
    </source>
</evidence>
<keyword evidence="6 8" id="KW-0949">S-adenosyl-L-methionine</keyword>
<dbReference type="GO" id="GO:0008757">
    <property type="term" value="F:S-adenosylmethionine-dependent methyltransferase activity"/>
    <property type="evidence" value="ECO:0007669"/>
    <property type="project" value="InterPro"/>
</dbReference>
<sequence length="261" mass="28343">MVDSVLLDKAKVRQSFAAAAEGYDALAGLQRRVGENLLAKSSCAASPRPLLDIGCGTGFLTRHLAGRASASVALDIALPMVQAARRNCAGLPAAYVCADAERLPFRDGSFGRIYSNLAVQWCEDLSVLLADCRRVLCADGRLALSTFGPLTLAELKAAWGKVDDFAHVNEFYSVEQIRRFLLAAGWSRFELEAELVSQPYPSVLALMRELKGIGAHNASIRRNPRPTSRASLQRMIAHYEAAMAGGPIVASYEIIYLRAMR</sequence>
<dbReference type="InterPro" id="IPR050602">
    <property type="entry name" value="Malonyl-ACP_OMT"/>
</dbReference>
<dbReference type="Pfam" id="PF08241">
    <property type="entry name" value="Methyltransf_11"/>
    <property type="match status" value="1"/>
</dbReference>
<dbReference type="CDD" id="cd02440">
    <property type="entry name" value="AdoMet_MTases"/>
    <property type="match status" value="1"/>
</dbReference>
<dbReference type="SUPFAM" id="SSF53335">
    <property type="entry name" value="S-adenosyl-L-methionine-dependent methyltransferases"/>
    <property type="match status" value="1"/>
</dbReference>
<evidence type="ECO:0000313" key="11">
    <source>
        <dbReference type="Proteomes" id="UP000077857"/>
    </source>
</evidence>
<dbReference type="OrthoDB" id="9760689at2"/>
<dbReference type="HAMAP" id="MF_00835">
    <property type="entry name" value="BioC"/>
    <property type="match status" value="1"/>
</dbReference>
<dbReference type="GO" id="GO:0010340">
    <property type="term" value="F:carboxyl-O-methyltransferase activity"/>
    <property type="evidence" value="ECO:0007669"/>
    <property type="project" value="UniProtKB-UniRule"/>
</dbReference>
<reference evidence="10 11" key="1">
    <citation type="submission" date="2016-03" db="EMBL/GenBank/DDBJ databases">
        <authorList>
            <person name="Ploux O."/>
        </authorList>
    </citation>
    <scope>NUCLEOTIDE SEQUENCE [LARGE SCALE GENOMIC DNA]</scope>
    <source>
        <strain evidence="10 11">R-45378</strain>
    </source>
</reference>
<evidence type="ECO:0000256" key="5">
    <source>
        <dbReference type="ARBA" id="ARBA00022679"/>
    </source>
</evidence>
<dbReference type="NCBIfam" id="TIGR02072">
    <property type="entry name" value="BioC"/>
    <property type="match status" value="1"/>
</dbReference>
<dbReference type="Proteomes" id="UP000077857">
    <property type="component" value="Unassembled WGS sequence"/>
</dbReference>